<name>A0A8I1YEC4_BRAEL</name>
<proteinExistence type="predicted"/>
<reference evidence="1" key="1">
    <citation type="submission" date="2021-02" db="EMBL/GenBank/DDBJ databases">
        <title>Genomic Encyclopedia of Type Strains, Phase IV (KMG-V): Genome sequencing to study the core and pangenomes of soil and plant-associated prokaryotes.</title>
        <authorList>
            <person name="Whitman W."/>
        </authorList>
    </citation>
    <scope>NUCLEOTIDE SEQUENCE</scope>
    <source>
        <strain evidence="1">USDA 406</strain>
    </source>
</reference>
<dbReference type="RefSeq" id="WP_194483184.1">
    <property type="nucleotide sequence ID" value="NZ_JAFICZ010000001.1"/>
</dbReference>
<sequence length="125" mass="14667">MNRLAIRVQHHPNGTPTIAGVPTRYMRDVFTLASNRLYEIEKQYKAKPADPDLNDPWLAMMRPIVDILATTPPYRHGYEDVPVTQLDKSGRFCRFRAVRQQRESRLRVAEVMDMILASYKQRRRP</sequence>
<organism evidence="1 2">
    <name type="scientific">Bradyrhizobium elkanii</name>
    <dbReference type="NCBI Taxonomy" id="29448"/>
    <lineage>
        <taxon>Bacteria</taxon>
        <taxon>Pseudomonadati</taxon>
        <taxon>Pseudomonadota</taxon>
        <taxon>Alphaproteobacteria</taxon>
        <taxon>Hyphomicrobiales</taxon>
        <taxon>Nitrobacteraceae</taxon>
        <taxon>Bradyrhizobium</taxon>
    </lineage>
</organism>
<accession>A0A8I1YEC4</accession>
<evidence type="ECO:0000313" key="2">
    <source>
        <dbReference type="Proteomes" id="UP000673383"/>
    </source>
</evidence>
<evidence type="ECO:0000313" key="1">
    <source>
        <dbReference type="EMBL" id="MBP1297044.1"/>
    </source>
</evidence>
<protein>
    <submittedName>
        <fullName evidence="1">Uncharacterized protein</fullName>
    </submittedName>
</protein>
<dbReference type="Proteomes" id="UP000673383">
    <property type="component" value="Unassembled WGS sequence"/>
</dbReference>
<gene>
    <name evidence="1" type="ORF">JOH49_006797</name>
</gene>
<dbReference type="EMBL" id="JAFICZ010000001">
    <property type="protein sequence ID" value="MBP1297044.1"/>
    <property type="molecule type" value="Genomic_DNA"/>
</dbReference>
<comment type="caution">
    <text evidence="1">The sequence shown here is derived from an EMBL/GenBank/DDBJ whole genome shotgun (WGS) entry which is preliminary data.</text>
</comment>
<dbReference type="AlphaFoldDB" id="A0A8I1YEC4"/>